<comment type="caution">
    <text evidence="3">The sequence shown here is derived from an EMBL/GenBank/DDBJ whole genome shotgun (WGS) entry which is preliminary data.</text>
</comment>
<dbReference type="GO" id="GO:0060271">
    <property type="term" value="P:cilium assembly"/>
    <property type="evidence" value="ECO:0007669"/>
    <property type="project" value="TreeGrafter"/>
</dbReference>
<evidence type="ECO:0000256" key="2">
    <source>
        <dbReference type="SAM" id="SignalP"/>
    </source>
</evidence>
<feature type="chain" id="PRO_5043384327" description="Anaphase-promoting complex subunit 4 WD40 domain-containing protein" evidence="2">
    <location>
        <begin position="28"/>
        <end position="90"/>
    </location>
</feature>
<organism evidence="3 4">
    <name type="scientific">Aromia moschata</name>
    <dbReference type="NCBI Taxonomy" id="1265417"/>
    <lineage>
        <taxon>Eukaryota</taxon>
        <taxon>Metazoa</taxon>
        <taxon>Ecdysozoa</taxon>
        <taxon>Arthropoda</taxon>
        <taxon>Hexapoda</taxon>
        <taxon>Insecta</taxon>
        <taxon>Pterygota</taxon>
        <taxon>Neoptera</taxon>
        <taxon>Endopterygota</taxon>
        <taxon>Coleoptera</taxon>
        <taxon>Polyphaga</taxon>
        <taxon>Cucujiformia</taxon>
        <taxon>Chrysomeloidea</taxon>
        <taxon>Cerambycidae</taxon>
        <taxon>Cerambycinae</taxon>
        <taxon>Callichromatini</taxon>
        <taxon>Aromia</taxon>
    </lineage>
</organism>
<evidence type="ECO:0000256" key="1">
    <source>
        <dbReference type="PROSITE-ProRule" id="PRU00221"/>
    </source>
</evidence>
<proteinExistence type="predicted"/>
<name>A0AAV8Z5W1_9CUCU</name>
<dbReference type="Proteomes" id="UP001162162">
    <property type="component" value="Unassembled WGS sequence"/>
</dbReference>
<dbReference type="Pfam" id="PF00400">
    <property type="entry name" value="WD40"/>
    <property type="match status" value="2"/>
</dbReference>
<dbReference type="AlphaFoldDB" id="A0AAV8Z5W1"/>
<keyword evidence="4" id="KW-1185">Reference proteome</keyword>
<dbReference type="PANTHER" id="PTHR24098:SF0">
    <property type="entry name" value="OUTER SEGMENT 5"/>
    <property type="match status" value="1"/>
</dbReference>
<dbReference type="Gene3D" id="2.130.10.10">
    <property type="entry name" value="YVTN repeat-like/Quinoprotein amine dehydrogenase"/>
    <property type="match status" value="1"/>
</dbReference>
<reference evidence="3" key="1">
    <citation type="journal article" date="2023" name="Insect Mol. Biol.">
        <title>Genome sequencing provides insights into the evolution of gene families encoding plant cell wall-degrading enzymes in longhorned beetles.</title>
        <authorList>
            <person name="Shin N.R."/>
            <person name="Okamura Y."/>
            <person name="Kirsch R."/>
            <person name="Pauchet Y."/>
        </authorList>
    </citation>
    <scope>NUCLEOTIDE SEQUENCE</scope>
    <source>
        <strain evidence="3">AMC_N1</strain>
    </source>
</reference>
<dbReference type="SMART" id="SM00320">
    <property type="entry name" value="WD40"/>
    <property type="match status" value="2"/>
</dbReference>
<dbReference type="InterPro" id="IPR015943">
    <property type="entry name" value="WD40/YVTN_repeat-like_dom_sf"/>
</dbReference>
<keyword evidence="2" id="KW-0732">Signal</keyword>
<protein>
    <recommendedName>
        <fullName evidence="5">Anaphase-promoting complex subunit 4 WD40 domain-containing protein</fullName>
    </recommendedName>
</protein>
<dbReference type="GO" id="GO:0030992">
    <property type="term" value="C:intraciliary transport particle B"/>
    <property type="evidence" value="ECO:0007669"/>
    <property type="project" value="TreeGrafter"/>
</dbReference>
<dbReference type="EMBL" id="JAPWTK010000015">
    <property type="protein sequence ID" value="KAJ8958887.1"/>
    <property type="molecule type" value="Genomic_DNA"/>
</dbReference>
<feature type="signal peptide" evidence="2">
    <location>
        <begin position="1"/>
        <end position="27"/>
    </location>
</feature>
<gene>
    <name evidence="3" type="ORF">NQ318_019655</name>
</gene>
<sequence>MLQWIPLYFQWKAHEGLVLCLAWSAASELIVSGGEDCKYRVWDGQGRQMFSSGLHDNHVTSIAWAPAGDVFAVGSYNTLRLCDYSGYSIY</sequence>
<dbReference type="PROSITE" id="PS50294">
    <property type="entry name" value="WD_REPEATS_REGION"/>
    <property type="match status" value="1"/>
</dbReference>
<dbReference type="PANTHER" id="PTHR24098">
    <property type="entry name" value="OUTER SEGMENT 5"/>
    <property type="match status" value="1"/>
</dbReference>
<accession>A0AAV8Z5W1</accession>
<keyword evidence="1" id="KW-0853">WD repeat</keyword>
<feature type="repeat" description="WD" evidence="1">
    <location>
        <begin position="11"/>
        <end position="43"/>
    </location>
</feature>
<evidence type="ECO:0000313" key="4">
    <source>
        <dbReference type="Proteomes" id="UP001162162"/>
    </source>
</evidence>
<dbReference type="InterPro" id="IPR036322">
    <property type="entry name" value="WD40_repeat_dom_sf"/>
</dbReference>
<dbReference type="GO" id="GO:0005929">
    <property type="term" value="C:cilium"/>
    <property type="evidence" value="ECO:0007669"/>
    <property type="project" value="TreeGrafter"/>
</dbReference>
<evidence type="ECO:0000313" key="3">
    <source>
        <dbReference type="EMBL" id="KAJ8958887.1"/>
    </source>
</evidence>
<evidence type="ECO:0008006" key="5">
    <source>
        <dbReference type="Google" id="ProtNLM"/>
    </source>
</evidence>
<dbReference type="PROSITE" id="PS50082">
    <property type="entry name" value="WD_REPEATS_2"/>
    <property type="match status" value="1"/>
</dbReference>
<dbReference type="InterPro" id="IPR001680">
    <property type="entry name" value="WD40_rpt"/>
</dbReference>
<dbReference type="SUPFAM" id="SSF50978">
    <property type="entry name" value="WD40 repeat-like"/>
    <property type="match status" value="1"/>
</dbReference>